<accession>A0ABU0X868</accession>
<evidence type="ECO:0000313" key="1">
    <source>
        <dbReference type="EMBL" id="MDQ2587429.1"/>
    </source>
</evidence>
<keyword evidence="2" id="KW-1185">Reference proteome</keyword>
<organism evidence="1 2">
    <name type="scientific">Saccharothrix yanglingensis</name>
    <dbReference type="NCBI Taxonomy" id="659496"/>
    <lineage>
        <taxon>Bacteria</taxon>
        <taxon>Bacillati</taxon>
        <taxon>Actinomycetota</taxon>
        <taxon>Actinomycetes</taxon>
        <taxon>Pseudonocardiales</taxon>
        <taxon>Pseudonocardiaceae</taxon>
        <taxon>Saccharothrix</taxon>
    </lineage>
</organism>
<comment type="caution">
    <text evidence="1">The sequence shown here is derived from an EMBL/GenBank/DDBJ whole genome shotgun (WGS) entry which is preliminary data.</text>
</comment>
<dbReference type="RefSeq" id="WP_306748960.1">
    <property type="nucleotide sequence ID" value="NZ_NSDM01000012.1"/>
</dbReference>
<protein>
    <submittedName>
        <fullName evidence="1">Uncharacterized protein</fullName>
    </submittedName>
</protein>
<sequence>MTDPVVCWTTGVDGLADVVVREVCDADAVASTADALRRNRFAALAVAVAPRRLVVRTALDEVVGLTPVAVEAPCLGGDEVVLSAARSLYAWHAARLDLRALLRRGLPVWCAEHRAGRSAVACGRLGVALGHAEARGDLRRA</sequence>
<proteinExistence type="predicted"/>
<dbReference type="SUPFAM" id="SSF89733">
    <property type="entry name" value="L-sulfolactate dehydrogenase-like"/>
    <property type="match status" value="1"/>
</dbReference>
<name>A0ABU0X868_9PSEU</name>
<dbReference type="EMBL" id="NSDM01000012">
    <property type="protein sequence ID" value="MDQ2587429.1"/>
    <property type="molecule type" value="Genomic_DNA"/>
</dbReference>
<gene>
    <name evidence="1" type="ORF">CKY47_26270</name>
</gene>
<evidence type="ECO:0000313" key="2">
    <source>
        <dbReference type="Proteomes" id="UP001225605"/>
    </source>
</evidence>
<dbReference type="Proteomes" id="UP001225605">
    <property type="component" value="Unassembled WGS sequence"/>
</dbReference>
<reference evidence="1 2" key="1">
    <citation type="submission" date="2017-06" db="EMBL/GenBank/DDBJ databases">
        <title>Cultured bacterium strain Saccharothrix yanglingensis Hhs.015.</title>
        <authorList>
            <person name="Xia Y."/>
        </authorList>
    </citation>
    <scope>NUCLEOTIDE SEQUENCE [LARGE SCALE GENOMIC DNA]</scope>
    <source>
        <strain evidence="1 2">Hhs.015</strain>
    </source>
</reference>
<dbReference type="InterPro" id="IPR036111">
    <property type="entry name" value="Mal/L-sulfo/L-lacto_DH-like_sf"/>
</dbReference>